<evidence type="ECO:0000256" key="1">
    <source>
        <dbReference type="SAM" id="MobiDB-lite"/>
    </source>
</evidence>
<dbReference type="PANTHER" id="PTHR43308:SF5">
    <property type="entry name" value="S-LAYER PROTEIN _ PEPTIDOGLYCAN ENDO-BETA-N-ACETYLGLUCOSAMINIDASE"/>
    <property type="match status" value="1"/>
</dbReference>
<organism evidence="4 5">
    <name type="scientific">Paenibacillus algorifonticola</name>
    <dbReference type="NCBI Taxonomy" id="684063"/>
    <lineage>
        <taxon>Bacteria</taxon>
        <taxon>Bacillati</taxon>
        <taxon>Bacillota</taxon>
        <taxon>Bacilli</taxon>
        <taxon>Bacillales</taxon>
        <taxon>Paenibacillaceae</taxon>
        <taxon>Paenibacillus</taxon>
    </lineage>
</organism>
<evidence type="ECO:0000313" key="4">
    <source>
        <dbReference type="EMBL" id="SFE80722.1"/>
    </source>
</evidence>
<dbReference type="AlphaFoldDB" id="A0A1I2DJA8"/>
<dbReference type="PROSITE" id="PS51257">
    <property type="entry name" value="PROKAR_LIPOPROTEIN"/>
    <property type="match status" value="1"/>
</dbReference>
<dbReference type="Proteomes" id="UP000183410">
    <property type="component" value="Unassembled WGS sequence"/>
</dbReference>
<dbReference type="PROSITE" id="PS51272">
    <property type="entry name" value="SLH"/>
    <property type="match status" value="3"/>
</dbReference>
<dbReference type="InterPro" id="IPR008964">
    <property type="entry name" value="Invasin/intimin_cell_adhesion"/>
</dbReference>
<feature type="domain" description="SLH" evidence="3">
    <location>
        <begin position="483"/>
        <end position="546"/>
    </location>
</feature>
<protein>
    <submittedName>
        <fullName evidence="4">Ig-like domain (Group 2)</fullName>
    </submittedName>
</protein>
<reference evidence="5" key="1">
    <citation type="submission" date="2016-10" db="EMBL/GenBank/DDBJ databases">
        <authorList>
            <person name="Varghese N."/>
            <person name="Submissions S."/>
        </authorList>
    </citation>
    <scope>NUCLEOTIDE SEQUENCE [LARGE SCALE GENOMIC DNA]</scope>
    <source>
        <strain evidence="5">CGMCC 1.10223</strain>
    </source>
</reference>
<dbReference type="SMART" id="SM00635">
    <property type="entry name" value="BID_2"/>
    <property type="match status" value="2"/>
</dbReference>
<evidence type="ECO:0000256" key="2">
    <source>
        <dbReference type="SAM" id="SignalP"/>
    </source>
</evidence>
<feature type="region of interest" description="Disordered" evidence="1">
    <location>
        <begin position="416"/>
        <end position="452"/>
    </location>
</feature>
<keyword evidence="5" id="KW-1185">Reference proteome</keyword>
<accession>A0A1I2DJA8</accession>
<dbReference type="EMBL" id="FONN01000007">
    <property type="protein sequence ID" value="SFE80722.1"/>
    <property type="molecule type" value="Genomic_DNA"/>
</dbReference>
<feature type="compositionally biased region" description="Low complexity" evidence="1">
    <location>
        <begin position="431"/>
        <end position="442"/>
    </location>
</feature>
<dbReference type="OrthoDB" id="2506510at2"/>
<evidence type="ECO:0000259" key="3">
    <source>
        <dbReference type="PROSITE" id="PS51272"/>
    </source>
</evidence>
<dbReference type="InterPro" id="IPR001119">
    <property type="entry name" value="SLH_dom"/>
</dbReference>
<dbReference type="Gene3D" id="2.60.40.1080">
    <property type="match status" value="2"/>
</dbReference>
<dbReference type="InterPro" id="IPR051465">
    <property type="entry name" value="Cell_Envelope_Struct_Comp"/>
</dbReference>
<keyword evidence="2" id="KW-0732">Signal</keyword>
<gene>
    <name evidence="4" type="ORF">SAMN04487969_10749</name>
</gene>
<feature type="chain" id="PRO_5038618784" evidence="2">
    <location>
        <begin position="26"/>
        <end position="670"/>
    </location>
</feature>
<dbReference type="Pfam" id="PF02368">
    <property type="entry name" value="Big_2"/>
    <property type="match status" value="2"/>
</dbReference>
<proteinExistence type="predicted"/>
<evidence type="ECO:0000313" key="5">
    <source>
        <dbReference type="Proteomes" id="UP000183410"/>
    </source>
</evidence>
<dbReference type="PANTHER" id="PTHR43308">
    <property type="entry name" value="OUTER MEMBRANE PROTEIN ALPHA-RELATED"/>
    <property type="match status" value="1"/>
</dbReference>
<sequence>MKKGSIMKLGLILTLSLALLSGCIASSSSVTVYYNNGLPDASEHVFIRYSDGTVTQVPDVNAGATSVTVNTYFEKTMMGGYVTDGQVNWIPARSYSSQSVTLTDISMHKPTEAVDYVALAEPPHADVDYPDYTSVTFSVYDANDTLVTGRTEVFIQTSNPNLVFLDMDTDRDSSDTTAGGMSSNTINGLVTFLIKNNDVNVPLTSTHLALYSGAKLITDNFFHVVTDIQVSGTGGVDSVDVGQSLALNAAVLPVDAANPAVVWSVVDGTGSATIDADGLLTAVSAGTVTAKATAVDGTGIVGSMDITINVPATPTPTPTPTPEPTATPTPPPVLVSSIALTGESVVQTGGTIQLAAELAPVDAADKSIVWSVENGTGSASINASGLLTGISVGTVTVKAEALDGSAVIGTKAITVQTPAGSGNSGGGGGSSTTPAATATPTATPVPTPTSVPAPQIKFNDKVVKIVQVVTDLTKQVEEVKANPTTVQFTDTGSHWANKTVDVFVKLGIVNGYENNAFRPNASITRAEFATIISKVFGITGPASGDSELSDVSGHWAEAAIGSLQASGVISGYKDGTFKPNQEINRAEIIAILAKIINLDSVNTADAPAFTDINQVWNKEQIEKAAAAGIVSRAGDGTFQPNNQASRAEALTMVLHVLQLNPELKALLETL</sequence>
<feature type="domain" description="SLH" evidence="3">
    <location>
        <begin position="547"/>
        <end position="606"/>
    </location>
</feature>
<dbReference type="SUPFAM" id="SSF49373">
    <property type="entry name" value="Invasin/intimin cell-adhesion fragments"/>
    <property type="match status" value="2"/>
</dbReference>
<feature type="signal peptide" evidence="2">
    <location>
        <begin position="1"/>
        <end position="25"/>
    </location>
</feature>
<dbReference type="Pfam" id="PF00395">
    <property type="entry name" value="SLH"/>
    <property type="match status" value="3"/>
</dbReference>
<dbReference type="InterPro" id="IPR003343">
    <property type="entry name" value="Big_2"/>
</dbReference>
<name>A0A1I2DJA8_9BACL</name>
<feature type="domain" description="SLH" evidence="3">
    <location>
        <begin position="607"/>
        <end position="667"/>
    </location>
</feature>